<sequence>MYEIIANPEDYQIDDLINGTGNAPMEFSQDERQKWAAEIDEFSEKLIGFSEKSKELSKVLSSATTIATTPASLKTLKIQLFNINDALNNALDIAGKLESDIISK</sequence>
<keyword evidence="2" id="KW-1185">Reference proteome</keyword>
<protein>
    <submittedName>
        <fullName evidence="1">Uncharacterized protein</fullName>
    </submittedName>
</protein>
<dbReference type="Proteomes" id="UP000192418">
    <property type="component" value="Unassembled WGS sequence"/>
</dbReference>
<name>A0A1W2BFL1_9BACT</name>
<reference evidence="1 2" key="1">
    <citation type="submission" date="2017-04" db="EMBL/GenBank/DDBJ databases">
        <authorList>
            <person name="Afonso C.L."/>
            <person name="Miller P.J."/>
            <person name="Scott M.A."/>
            <person name="Spackman E."/>
            <person name="Goraichik I."/>
            <person name="Dimitrov K.M."/>
            <person name="Suarez D.L."/>
            <person name="Swayne D.E."/>
        </authorList>
    </citation>
    <scope>NUCLEOTIDE SEQUENCE [LARGE SCALE GENOMIC DNA]</scope>
    <source>
        <strain evidence="1 2">DSM 3385</strain>
    </source>
</reference>
<proteinExistence type="predicted"/>
<organism evidence="1 2">
    <name type="scientific">Desulfocicer vacuolatum DSM 3385</name>
    <dbReference type="NCBI Taxonomy" id="1121400"/>
    <lineage>
        <taxon>Bacteria</taxon>
        <taxon>Pseudomonadati</taxon>
        <taxon>Thermodesulfobacteriota</taxon>
        <taxon>Desulfobacteria</taxon>
        <taxon>Desulfobacterales</taxon>
        <taxon>Desulfobacteraceae</taxon>
        <taxon>Desulfocicer</taxon>
    </lineage>
</organism>
<evidence type="ECO:0000313" key="1">
    <source>
        <dbReference type="EMBL" id="SMC71614.1"/>
    </source>
</evidence>
<accession>A0A1W2BFL1</accession>
<dbReference type="RefSeq" id="WP_084068507.1">
    <property type="nucleotide sequence ID" value="NZ_FWXY01000008.1"/>
</dbReference>
<dbReference type="AlphaFoldDB" id="A0A1W2BFL1"/>
<dbReference type="OrthoDB" id="5420044at2"/>
<evidence type="ECO:0000313" key="2">
    <source>
        <dbReference type="Proteomes" id="UP000192418"/>
    </source>
</evidence>
<gene>
    <name evidence="1" type="ORF">SAMN02746065_10853</name>
</gene>
<dbReference type="EMBL" id="FWXY01000008">
    <property type="protein sequence ID" value="SMC71614.1"/>
    <property type="molecule type" value="Genomic_DNA"/>
</dbReference>